<dbReference type="Proteomes" id="UP000273022">
    <property type="component" value="Unassembled WGS sequence"/>
</dbReference>
<dbReference type="GO" id="GO:1902758">
    <property type="term" value="P:bis(molybdopterin guanine dinucleotide)molybdenum biosynthetic process"/>
    <property type="evidence" value="ECO:0007669"/>
    <property type="project" value="TreeGrafter"/>
</dbReference>
<dbReference type="GO" id="GO:0046872">
    <property type="term" value="F:metal ion binding"/>
    <property type="evidence" value="ECO:0007669"/>
    <property type="project" value="UniProtKB-KW"/>
</dbReference>
<keyword evidence="1 8" id="KW-0963">Cytoplasm</keyword>
<comment type="cofactor">
    <cofactor evidence="8">
        <name>Mg(2+)</name>
        <dbReference type="ChEBI" id="CHEBI:18420"/>
    </cofactor>
</comment>
<evidence type="ECO:0000256" key="6">
    <source>
        <dbReference type="ARBA" id="ARBA00023134"/>
    </source>
</evidence>
<gene>
    <name evidence="8 10" type="primary">mobA</name>
    <name evidence="10" type="ORF">D5R81_16040</name>
</gene>
<keyword evidence="7 8" id="KW-0501">Molybdenum cofactor biosynthesis</keyword>
<evidence type="ECO:0000256" key="2">
    <source>
        <dbReference type="ARBA" id="ARBA00022679"/>
    </source>
</evidence>
<feature type="binding site" evidence="8">
    <location>
        <position position="69"/>
    </location>
    <ligand>
        <name>GTP</name>
        <dbReference type="ChEBI" id="CHEBI:37565"/>
    </ligand>
</feature>
<evidence type="ECO:0000256" key="3">
    <source>
        <dbReference type="ARBA" id="ARBA00022723"/>
    </source>
</evidence>
<dbReference type="GO" id="GO:0005737">
    <property type="term" value="C:cytoplasm"/>
    <property type="evidence" value="ECO:0007669"/>
    <property type="project" value="UniProtKB-SubCell"/>
</dbReference>
<evidence type="ECO:0000313" key="10">
    <source>
        <dbReference type="EMBL" id="RJY07341.1"/>
    </source>
</evidence>
<organism evidence="10 11">
    <name type="scientific">Parashewanella spongiae</name>
    <dbReference type="NCBI Taxonomy" id="342950"/>
    <lineage>
        <taxon>Bacteria</taxon>
        <taxon>Pseudomonadati</taxon>
        <taxon>Pseudomonadota</taxon>
        <taxon>Gammaproteobacteria</taxon>
        <taxon>Alteromonadales</taxon>
        <taxon>Shewanellaceae</taxon>
        <taxon>Parashewanella</taxon>
    </lineage>
</organism>
<comment type="subunit">
    <text evidence="8">Monomer.</text>
</comment>
<comment type="caution">
    <text evidence="10">The sequence shown here is derived from an EMBL/GenBank/DDBJ whole genome shotgun (WGS) entry which is preliminary data.</text>
</comment>
<dbReference type="HAMAP" id="MF_00316">
    <property type="entry name" value="MobA"/>
    <property type="match status" value="1"/>
</dbReference>
<dbReference type="GO" id="GO:0061603">
    <property type="term" value="F:molybdenum cofactor guanylyltransferase activity"/>
    <property type="evidence" value="ECO:0007669"/>
    <property type="project" value="UniProtKB-EC"/>
</dbReference>
<keyword evidence="10" id="KW-0548">Nucleotidyltransferase</keyword>
<dbReference type="OrthoDB" id="9788394at2"/>
<evidence type="ECO:0000256" key="4">
    <source>
        <dbReference type="ARBA" id="ARBA00022741"/>
    </source>
</evidence>
<dbReference type="SUPFAM" id="SSF53448">
    <property type="entry name" value="Nucleotide-diphospho-sugar transferases"/>
    <property type="match status" value="1"/>
</dbReference>
<accession>A0A3A6THM2</accession>
<evidence type="ECO:0000256" key="7">
    <source>
        <dbReference type="ARBA" id="ARBA00023150"/>
    </source>
</evidence>
<keyword evidence="2 8" id="KW-0808">Transferase</keyword>
<dbReference type="Gene3D" id="3.90.550.10">
    <property type="entry name" value="Spore Coat Polysaccharide Biosynthesis Protein SpsA, Chain A"/>
    <property type="match status" value="1"/>
</dbReference>
<name>A0A3A6THM2_9GAMM</name>
<protein>
    <recommendedName>
        <fullName evidence="8">Molybdenum cofactor guanylyltransferase</fullName>
        <shortName evidence="8">MoCo guanylyltransferase</shortName>
        <ecNumber evidence="8">2.7.7.77</ecNumber>
    </recommendedName>
    <alternativeName>
        <fullName evidence="8">GTP:molybdopterin guanylyltransferase</fullName>
    </alternativeName>
    <alternativeName>
        <fullName evidence="8">Mo-MPT guanylyltransferase</fullName>
    </alternativeName>
    <alternativeName>
        <fullName evidence="8">Molybdopterin guanylyltransferase</fullName>
    </alternativeName>
    <alternativeName>
        <fullName evidence="8">Molybdopterin-guanine dinucleotide synthase</fullName>
        <shortName evidence="8">MGD synthase</shortName>
    </alternativeName>
</protein>
<evidence type="ECO:0000256" key="8">
    <source>
        <dbReference type="HAMAP-Rule" id="MF_00316"/>
    </source>
</evidence>
<dbReference type="InterPro" id="IPR025877">
    <property type="entry name" value="MobA-like_NTP_Trfase"/>
</dbReference>
<comment type="subcellular location">
    <subcellularLocation>
        <location evidence="8">Cytoplasm</location>
    </subcellularLocation>
</comment>
<keyword evidence="6 8" id="KW-0342">GTP-binding</keyword>
<dbReference type="PANTHER" id="PTHR19136:SF81">
    <property type="entry name" value="MOLYBDENUM COFACTOR GUANYLYLTRANSFERASE"/>
    <property type="match status" value="1"/>
</dbReference>
<dbReference type="PANTHER" id="PTHR19136">
    <property type="entry name" value="MOLYBDENUM COFACTOR GUANYLYLTRANSFERASE"/>
    <property type="match status" value="1"/>
</dbReference>
<feature type="binding site" evidence="8">
    <location>
        <position position="23"/>
    </location>
    <ligand>
        <name>GTP</name>
        <dbReference type="ChEBI" id="CHEBI:37565"/>
    </ligand>
</feature>
<dbReference type="GO" id="GO:0005525">
    <property type="term" value="F:GTP binding"/>
    <property type="evidence" value="ECO:0007669"/>
    <property type="project" value="UniProtKB-UniRule"/>
</dbReference>
<keyword evidence="11" id="KW-1185">Reference proteome</keyword>
<evidence type="ECO:0000259" key="9">
    <source>
        <dbReference type="Pfam" id="PF12804"/>
    </source>
</evidence>
<feature type="binding site" evidence="8">
    <location>
        <begin position="10"/>
        <end position="12"/>
    </location>
    <ligand>
        <name>GTP</name>
        <dbReference type="ChEBI" id="CHEBI:37565"/>
    </ligand>
</feature>
<dbReference type="AlphaFoldDB" id="A0A3A6THM2"/>
<comment type="domain">
    <text evidence="8">The N-terminal domain determines nucleotide recognition and specific binding, while the C-terminal domain determines the specific binding to the target protein.</text>
</comment>
<dbReference type="InterPro" id="IPR013482">
    <property type="entry name" value="Molybde_CF_guanTrfase"/>
</dbReference>
<feature type="domain" description="MobA-like NTP transferase" evidence="9">
    <location>
        <begin position="7"/>
        <end position="159"/>
    </location>
</feature>
<evidence type="ECO:0000256" key="1">
    <source>
        <dbReference type="ARBA" id="ARBA00022490"/>
    </source>
</evidence>
<proteinExistence type="inferred from homology"/>
<dbReference type="EC" id="2.7.7.77" evidence="8"/>
<feature type="binding site" evidence="8">
    <location>
        <position position="99"/>
    </location>
    <ligand>
        <name>GTP</name>
        <dbReference type="ChEBI" id="CHEBI:37565"/>
    </ligand>
</feature>
<feature type="binding site" evidence="8">
    <location>
        <position position="99"/>
    </location>
    <ligand>
        <name>Mg(2+)</name>
        <dbReference type="ChEBI" id="CHEBI:18420"/>
    </ligand>
</feature>
<evidence type="ECO:0000313" key="11">
    <source>
        <dbReference type="Proteomes" id="UP000273022"/>
    </source>
</evidence>
<sequence length="188" mass="21183">MTSVTEAFILAGGQGRRMGYQDKGLVEYQGLPLIKHVIDAITPQVQQLNIIANRNIDTYKNFDCPVYKDKQRGFLGPLAGIQTAFNHCQADLLLIVPCDTPLLPSNLYQQLEQQLINNNANLAIACDELKTHPVIMLVKTTLATSLNSYLASDQRKVMKWCEQEHCCKVMFNSHYFTNFNTIESTIDS</sequence>
<comment type="similarity">
    <text evidence="8">Belongs to the MobA family.</text>
</comment>
<comment type="caution">
    <text evidence="8">Lacks conserved residue(s) required for the propagation of feature annotation.</text>
</comment>
<comment type="function">
    <text evidence="8">Transfers a GMP moiety from GTP to Mo-molybdopterin (Mo-MPT) cofactor (Moco or molybdenum cofactor) to form Mo-molybdopterin guanine dinucleotide (Mo-MGD) cofactor.</text>
</comment>
<keyword evidence="5 8" id="KW-0460">Magnesium</keyword>
<comment type="catalytic activity">
    <reaction evidence="8">
        <text>Mo-molybdopterin + GTP + H(+) = Mo-molybdopterin guanine dinucleotide + diphosphate</text>
        <dbReference type="Rhea" id="RHEA:34243"/>
        <dbReference type="ChEBI" id="CHEBI:15378"/>
        <dbReference type="ChEBI" id="CHEBI:33019"/>
        <dbReference type="ChEBI" id="CHEBI:37565"/>
        <dbReference type="ChEBI" id="CHEBI:71302"/>
        <dbReference type="ChEBI" id="CHEBI:71310"/>
        <dbReference type="EC" id="2.7.7.77"/>
    </reaction>
</comment>
<dbReference type="InterPro" id="IPR029044">
    <property type="entry name" value="Nucleotide-diphossugar_trans"/>
</dbReference>
<keyword evidence="3 8" id="KW-0479">Metal-binding</keyword>
<evidence type="ECO:0000256" key="5">
    <source>
        <dbReference type="ARBA" id="ARBA00022842"/>
    </source>
</evidence>
<dbReference type="Pfam" id="PF12804">
    <property type="entry name" value="NTP_transf_3"/>
    <property type="match status" value="1"/>
</dbReference>
<dbReference type="EMBL" id="QYYH01000125">
    <property type="protein sequence ID" value="RJY07341.1"/>
    <property type="molecule type" value="Genomic_DNA"/>
</dbReference>
<reference evidence="10 11" key="1">
    <citation type="submission" date="2018-09" db="EMBL/GenBank/DDBJ databases">
        <title>Phylogeny of the Shewanellaceae, and recommendation for two new genera, Pseudoshewanella and Parashewanella.</title>
        <authorList>
            <person name="Wang G."/>
        </authorList>
    </citation>
    <scope>NUCLEOTIDE SEQUENCE [LARGE SCALE GENOMIC DNA]</scope>
    <source>
        <strain evidence="10 11">KCTC 22492</strain>
    </source>
</reference>
<keyword evidence="4 8" id="KW-0547">Nucleotide-binding</keyword>
<dbReference type="CDD" id="cd02503">
    <property type="entry name" value="MobA"/>
    <property type="match status" value="1"/>
</dbReference>
<dbReference type="RefSeq" id="WP_121854637.1">
    <property type="nucleotide sequence ID" value="NZ_CP037952.1"/>
</dbReference>
<dbReference type="NCBIfam" id="TIGR02665">
    <property type="entry name" value="molyb_mobA"/>
    <property type="match status" value="1"/>
</dbReference>